<feature type="non-terminal residue" evidence="9">
    <location>
        <position position="135"/>
    </location>
</feature>
<organism evidence="9 10">
    <name type="scientific">Rozella allomycis (strain CSF55)</name>
    <dbReference type="NCBI Taxonomy" id="988480"/>
    <lineage>
        <taxon>Eukaryota</taxon>
        <taxon>Fungi</taxon>
        <taxon>Fungi incertae sedis</taxon>
        <taxon>Cryptomycota</taxon>
        <taxon>Cryptomycota incertae sedis</taxon>
        <taxon>Rozella</taxon>
    </lineage>
</organism>
<feature type="region of interest" description="Disordered" evidence="7">
    <location>
        <begin position="1"/>
        <end position="24"/>
    </location>
</feature>
<dbReference type="Proteomes" id="UP000281549">
    <property type="component" value="Unassembled WGS sequence"/>
</dbReference>
<dbReference type="EMBL" id="ML005530">
    <property type="protein sequence ID" value="RKP18207.1"/>
    <property type="molecule type" value="Genomic_DNA"/>
</dbReference>
<keyword evidence="4" id="KW-0862">Zinc</keyword>
<dbReference type="InterPro" id="IPR013087">
    <property type="entry name" value="Znf_C2H2_type"/>
</dbReference>
<gene>
    <name evidence="9" type="ORF">ROZALSC1DRAFT_30079</name>
</gene>
<dbReference type="GO" id="GO:0008270">
    <property type="term" value="F:zinc ion binding"/>
    <property type="evidence" value="ECO:0007669"/>
    <property type="project" value="UniProtKB-KW"/>
</dbReference>
<sequence length="135" mass="15825">MERLNEITRDISQNNESDIDQSRHQYSPFTNENINSLKCYYQGCDFRGVRKSQLLAHLRTHANERRFKCTHPGCEQRFAKRPYLVAHLRTHTGKFLAFSLLSFFNLESLLFTAPHQKRKMCCGGKKTVMDHGMED</sequence>
<dbReference type="GO" id="GO:0005667">
    <property type="term" value="C:transcription regulator complex"/>
    <property type="evidence" value="ECO:0007669"/>
    <property type="project" value="TreeGrafter"/>
</dbReference>
<protein>
    <recommendedName>
        <fullName evidence="8">C2H2-type domain-containing protein</fullName>
    </recommendedName>
</protein>
<evidence type="ECO:0000256" key="1">
    <source>
        <dbReference type="ARBA" id="ARBA00022723"/>
    </source>
</evidence>
<dbReference type="PROSITE" id="PS50157">
    <property type="entry name" value="ZINC_FINGER_C2H2_2"/>
    <property type="match status" value="2"/>
</dbReference>
<dbReference type="GO" id="GO:0000981">
    <property type="term" value="F:DNA-binding transcription factor activity, RNA polymerase II-specific"/>
    <property type="evidence" value="ECO:0007669"/>
    <property type="project" value="TreeGrafter"/>
</dbReference>
<dbReference type="GO" id="GO:0000785">
    <property type="term" value="C:chromatin"/>
    <property type="evidence" value="ECO:0007669"/>
    <property type="project" value="TreeGrafter"/>
</dbReference>
<dbReference type="PROSITE" id="PS00028">
    <property type="entry name" value="ZINC_FINGER_C2H2_1"/>
    <property type="match status" value="1"/>
</dbReference>
<evidence type="ECO:0000256" key="7">
    <source>
        <dbReference type="SAM" id="MobiDB-lite"/>
    </source>
</evidence>
<dbReference type="InterPro" id="IPR036236">
    <property type="entry name" value="Znf_C2H2_sf"/>
</dbReference>
<evidence type="ECO:0000256" key="4">
    <source>
        <dbReference type="ARBA" id="ARBA00022833"/>
    </source>
</evidence>
<evidence type="ECO:0000256" key="3">
    <source>
        <dbReference type="ARBA" id="ARBA00022771"/>
    </source>
</evidence>
<evidence type="ECO:0000313" key="9">
    <source>
        <dbReference type="EMBL" id="RKP18207.1"/>
    </source>
</evidence>
<keyword evidence="1" id="KW-0479">Metal-binding</keyword>
<dbReference type="GO" id="GO:0000978">
    <property type="term" value="F:RNA polymerase II cis-regulatory region sequence-specific DNA binding"/>
    <property type="evidence" value="ECO:0007669"/>
    <property type="project" value="TreeGrafter"/>
</dbReference>
<keyword evidence="3 6" id="KW-0863">Zinc-finger</keyword>
<evidence type="ECO:0000256" key="2">
    <source>
        <dbReference type="ARBA" id="ARBA00022737"/>
    </source>
</evidence>
<evidence type="ECO:0000256" key="5">
    <source>
        <dbReference type="ARBA" id="ARBA00023242"/>
    </source>
</evidence>
<dbReference type="AlphaFoldDB" id="A0A4P9YFF3"/>
<dbReference type="SUPFAM" id="SSF57667">
    <property type="entry name" value="beta-beta-alpha zinc fingers"/>
    <property type="match status" value="1"/>
</dbReference>
<keyword evidence="2" id="KW-0677">Repeat</keyword>
<keyword evidence="5" id="KW-0539">Nucleus</keyword>
<evidence type="ECO:0000259" key="8">
    <source>
        <dbReference type="PROSITE" id="PS50157"/>
    </source>
</evidence>
<reference evidence="10" key="1">
    <citation type="journal article" date="2018" name="Nat. Microbiol.">
        <title>Leveraging single-cell genomics to expand the fungal tree of life.</title>
        <authorList>
            <person name="Ahrendt S.R."/>
            <person name="Quandt C.A."/>
            <person name="Ciobanu D."/>
            <person name="Clum A."/>
            <person name="Salamov A."/>
            <person name="Andreopoulos B."/>
            <person name="Cheng J.F."/>
            <person name="Woyke T."/>
            <person name="Pelin A."/>
            <person name="Henrissat B."/>
            <person name="Reynolds N.K."/>
            <person name="Benny G.L."/>
            <person name="Smith M.E."/>
            <person name="James T.Y."/>
            <person name="Grigoriev I.V."/>
        </authorList>
    </citation>
    <scope>NUCLEOTIDE SEQUENCE [LARGE SCALE GENOMIC DNA]</scope>
    <source>
        <strain evidence="10">CSF55</strain>
    </source>
</reference>
<dbReference type="GO" id="GO:0031519">
    <property type="term" value="C:PcG protein complex"/>
    <property type="evidence" value="ECO:0007669"/>
    <property type="project" value="TreeGrafter"/>
</dbReference>
<proteinExistence type="predicted"/>
<dbReference type="Gene3D" id="3.30.160.60">
    <property type="entry name" value="Classic Zinc Finger"/>
    <property type="match status" value="1"/>
</dbReference>
<evidence type="ECO:0000256" key="6">
    <source>
        <dbReference type="PROSITE-ProRule" id="PRU00042"/>
    </source>
</evidence>
<dbReference type="PANTHER" id="PTHR14003:SF23">
    <property type="entry name" value="ZINC FINGER PROTEIN 143"/>
    <property type="match status" value="1"/>
</dbReference>
<feature type="domain" description="C2H2-type" evidence="8">
    <location>
        <begin position="37"/>
        <end position="66"/>
    </location>
</feature>
<accession>A0A4P9YFF3</accession>
<feature type="domain" description="C2H2-type" evidence="8">
    <location>
        <begin position="67"/>
        <end position="96"/>
    </location>
</feature>
<dbReference type="Pfam" id="PF00096">
    <property type="entry name" value="zf-C2H2"/>
    <property type="match status" value="2"/>
</dbReference>
<name>A0A4P9YFF3_ROZAC</name>
<dbReference type="SMART" id="SM00355">
    <property type="entry name" value="ZnF_C2H2"/>
    <property type="match status" value="2"/>
</dbReference>
<evidence type="ECO:0000313" key="10">
    <source>
        <dbReference type="Proteomes" id="UP000281549"/>
    </source>
</evidence>
<dbReference type="FunFam" id="3.30.160.60:FF:000125">
    <property type="entry name" value="Putative zinc finger protein 143"/>
    <property type="match status" value="1"/>
</dbReference>
<dbReference type="PANTHER" id="PTHR14003">
    <property type="entry name" value="TRANSCRIPTIONAL REPRESSOR PROTEIN YY"/>
    <property type="match status" value="1"/>
</dbReference>